<dbReference type="PANTHER" id="PTHR44329">
    <property type="entry name" value="SERINE/THREONINE-PROTEIN KINASE TNNI3K-RELATED"/>
    <property type="match status" value="1"/>
</dbReference>
<dbReference type="Gene3D" id="3.30.200.20">
    <property type="entry name" value="Phosphorylase Kinase, domain 1"/>
    <property type="match status" value="1"/>
</dbReference>
<reference evidence="3" key="1">
    <citation type="submission" date="2021-02" db="EMBL/GenBank/DDBJ databases">
        <authorList>
            <person name="Dougan E. K."/>
            <person name="Rhodes N."/>
            <person name="Thang M."/>
            <person name="Chan C."/>
        </authorList>
    </citation>
    <scope>NUCLEOTIDE SEQUENCE</scope>
</reference>
<dbReference type="GO" id="GO:0004674">
    <property type="term" value="F:protein serine/threonine kinase activity"/>
    <property type="evidence" value="ECO:0007669"/>
    <property type="project" value="TreeGrafter"/>
</dbReference>
<dbReference type="PIRSF" id="PIRSF000654">
    <property type="entry name" value="Integrin-linked_kinase"/>
    <property type="match status" value="1"/>
</dbReference>
<dbReference type="InterPro" id="IPR000719">
    <property type="entry name" value="Prot_kinase_dom"/>
</dbReference>
<dbReference type="PANTHER" id="PTHR44329:SF289">
    <property type="entry name" value="SERINE_THREONINE-PROTEIN KINASE VIK"/>
    <property type="match status" value="1"/>
</dbReference>
<name>A0A812L7F1_9DINO</name>
<evidence type="ECO:0000313" key="3">
    <source>
        <dbReference type="EMBL" id="CAE7242282.1"/>
    </source>
</evidence>
<accession>A0A812L7F1</accession>
<dbReference type="InterPro" id="IPR051681">
    <property type="entry name" value="Ser/Thr_Kinases-Pseudokinases"/>
</dbReference>
<dbReference type="Proteomes" id="UP000604046">
    <property type="component" value="Unassembled WGS sequence"/>
</dbReference>
<dbReference type="InterPro" id="IPR011009">
    <property type="entry name" value="Kinase-like_dom_sf"/>
</dbReference>
<evidence type="ECO:0000259" key="2">
    <source>
        <dbReference type="PROSITE" id="PS50011"/>
    </source>
</evidence>
<dbReference type="AlphaFoldDB" id="A0A812L7F1"/>
<dbReference type="InterPro" id="IPR001245">
    <property type="entry name" value="Ser-Thr/Tyr_kinase_cat_dom"/>
</dbReference>
<dbReference type="EMBL" id="CAJNDS010000967">
    <property type="protein sequence ID" value="CAE7242282.1"/>
    <property type="molecule type" value="Genomic_DNA"/>
</dbReference>
<evidence type="ECO:0000313" key="4">
    <source>
        <dbReference type="Proteomes" id="UP000604046"/>
    </source>
</evidence>
<protein>
    <recommendedName>
        <fullName evidence="2">Protein kinase domain-containing protein</fullName>
    </recommendedName>
</protein>
<dbReference type="Pfam" id="PF07714">
    <property type="entry name" value="PK_Tyr_Ser-Thr"/>
    <property type="match status" value="1"/>
</dbReference>
<dbReference type="GO" id="GO:0005524">
    <property type="term" value="F:ATP binding"/>
    <property type="evidence" value="ECO:0007669"/>
    <property type="project" value="InterPro"/>
</dbReference>
<dbReference type="Gene3D" id="1.10.510.10">
    <property type="entry name" value="Transferase(Phosphotransferase) domain 1"/>
    <property type="match status" value="1"/>
</dbReference>
<gene>
    <name evidence="3" type="ORF">SNAT2548_LOCUS11095</name>
</gene>
<dbReference type="PROSITE" id="PS50011">
    <property type="entry name" value="PROTEIN_KINASE_DOM"/>
    <property type="match status" value="1"/>
</dbReference>
<feature type="domain" description="Protein kinase" evidence="2">
    <location>
        <begin position="29"/>
        <end position="325"/>
    </location>
</feature>
<comment type="caution">
    <text evidence="3">The sequence shown here is derived from an EMBL/GenBank/DDBJ whole genome shotgun (WGS) entry which is preliminary data.</text>
</comment>
<sequence length="338" mass="37268">MVVLPRTVSKSEAVSPSDTSTQASSEWCQQLSEKAQKSSWRIQYKDIQIEKELCRTLKSTMHLGFWKGTEVAVKTLLMAEGHASGDSLEALPASVAEELLHEIDVLSCIRHPNLVLFVGACLDATHSIACITEYMPGGDLEAFYIAKRATHQAIWRPHLKQVLQWATAVARGMLFLHTREVPLIHRDLKPLNLLLTKHLDLKIADLGISRVLAAGKGDGIYAMSGGVGSLRYMAPEVARHHYYNEKVDIYAFALILYFMSSGRQPFHHIGTDPEKVLDLYAKGEEPRPLLAECPRKLQGLLAAAWAADAAKRPGAASMLASLEALESEVQPSCLCSQM</sequence>
<organism evidence="3 4">
    <name type="scientific">Symbiodinium natans</name>
    <dbReference type="NCBI Taxonomy" id="878477"/>
    <lineage>
        <taxon>Eukaryota</taxon>
        <taxon>Sar</taxon>
        <taxon>Alveolata</taxon>
        <taxon>Dinophyceae</taxon>
        <taxon>Suessiales</taxon>
        <taxon>Symbiodiniaceae</taxon>
        <taxon>Symbiodinium</taxon>
    </lineage>
</organism>
<dbReference type="InterPro" id="IPR008271">
    <property type="entry name" value="Ser/Thr_kinase_AS"/>
</dbReference>
<evidence type="ECO:0000256" key="1">
    <source>
        <dbReference type="SAM" id="MobiDB-lite"/>
    </source>
</evidence>
<dbReference type="SMART" id="SM00220">
    <property type="entry name" value="S_TKc"/>
    <property type="match status" value="1"/>
</dbReference>
<feature type="region of interest" description="Disordered" evidence="1">
    <location>
        <begin position="1"/>
        <end position="21"/>
    </location>
</feature>
<proteinExistence type="predicted"/>
<keyword evidence="4" id="KW-1185">Reference proteome</keyword>
<dbReference type="SUPFAM" id="SSF56112">
    <property type="entry name" value="Protein kinase-like (PK-like)"/>
    <property type="match status" value="1"/>
</dbReference>
<feature type="compositionally biased region" description="Polar residues" evidence="1">
    <location>
        <begin position="8"/>
        <end position="21"/>
    </location>
</feature>
<dbReference type="PROSITE" id="PS00108">
    <property type="entry name" value="PROTEIN_KINASE_ST"/>
    <property type="match status" value="1"/>
</dbReference>
<dbReference type="OrthoDB" id="4062651at2759"/>